<name>A0ABV6E7W3_9GAMM</name>
<feature type="domain" description="FtsK gamma" evidence="1">
    <location>
        <begin position="4"/>
        <end position="58"/>
    </location>
</feature>
<dbReference type="RefSeq" id="WP_380671857.1">
    <property type="nucleotide sequence ID" value="NZ_CP173186.1"/>
</dbReference>
<dbReference type="SUPFAM" id="SSF46785">
    <property type="entry name" value="Winged helix' DNA-binding domain"/>
    <property type="match status" value="1"/>
</dbReference>
<accession>A0ABV6E7W3</accession>
<dbReference type="InterPro" id="IPR018541">
    <property type="entry name" value="Ftsk_gamma"/>
</dbReference>
<gene>
    <name evidence="2" type="ORF">ACFFJ3_00385</name>
</gene>
<dbReference type="SMART" id="SM00843">
    <property type="entry name" value="Ftsk_gamma"/>
    <property type="match status" value="1"/>
</dbReference>
<dbReference type="EMBL" id="JBHLXG010000003">
    <property type="protein sequence ID" value="MFC0224978.1"/>
    <property type="molecule type" value="Genomic_DNA"/>
</dbReference>
<dbReference type="InterPro" id="IPR036388">
    <property type="entry name" value="WH-like_DNA-bd_sf"/>
</dbReference>
<dbReference type="Proteomes" id="UP001589792">
    <property type="component" value="Unassembled WGS sequence"/>
</dbReference>
<dbReference type="Pfam" id="PF09397">
    <property type="entry name" value="FtsK_gamma"/>
    <property type="match status" value="1"/>
</dbReference>
<dbReference type="Gene3D" id="1.10.10.10">
    <property type="entry name" value="Winged helix-like DNA-binding domain superfamily/Winged helix DNA-binding domain"/>
    <property type="match status" value="1"/>
</dbReference>
<sequence>MLTELNKDPLYDQALNLIINRKLKNDIKAVQHHFRIGYNRAANFVQRIRQDNISLNKDR</sequence>
<comment type="caution">
    <text evidence="2">The sequence shown here is derived from an EMBL/GenBank/DDBJ whole genome shotgun (WGS) entry which is preliminary data.</text>
</comment>
<keyword evidence="3" id="KW-1185">Reference proteome</keyword>
<evidence type="ECO:0000313" key="3">
    <source>
        <dbReference type="Proteomes" id="UP001589792"/>
    </source>
</evidence>
<organism evidence="2 3">
    <name type="scientific">Serratia aquatilis</name>
    <dbReference type="NCBI Taxonomy" id="1737515"/>
    <lineage>
        <taxon>Bacteria</taxon>
        <taxon>Pseudomonadati</taxon>
        <taxon>Pseudomonadota</taxon>
        <taxon>Gammaproteobacteria</taxon>
        <taxon>Enterobacterales</taxon>
        <taxon>Yersiniaceae</taxon>
        <taxon>Serratia</taxon>
    </lineage>
</organism>
<reference evidence="2 3" key="1">
    <citation type="submission" date="2024-09" db="EMBL/GenBank/DDBJ databases">
        <authorList>
            <person name="Sun Q."/>
            <person name="Mori K."/>
        </authorList>
    </citation>
    <scope>NUCLEOTIDE SEQUENCE [LARGE SCALE GENOMIC DNA]</scope>
    <source>
        <strain evidence="2 3">CCM 8626</strain>
    </source>
</reference>
<evidence type="ECO:0000259" key="1">
    <source>
        <dbReference type="SMART" id="SM00843"/>
    </source>
</evidence>
<proteinExistence type="predicted"/>
<evidence type="ECO:0000313" key="2">
    <source>
        <dbReference type="EMBL" id="MFC0224978.1"/>
    </source>
</evidence>
<dbReference type="InterPro" id="IPR036390">
    <property type="entry name" value="WH_DNA-bd_sf"/>
</dbReference>
<protein>
    <submittedName>
        <fullName evidence="2">DNA translocase FtsK</fullName>
    </submittedName>
</protein>